<organism evidence="1 2">
    <name type="scientific">Kribbella caucasensis</name>
    <dbReference type="NCBI Taxonomy" id="2512215"/>
    <lineage>
        <taxon>Bacteria</taxon>
        <taxon>Bacillati</taxon>
        <taxon>Actinomycetota</taxon>
        <taxon>Actinomycetes</taxon>
        <taxon>Propionibacteriales</taxon>
        <taxon>Kribbellaceae</taxon>
        <taxon>Kribbella</taxon>
    </lineage>
</organism>
<comment type="caution">
    <text evidence="1">The sequence shown here is derived from an EMBL/GenBank/DDBJ whole genome shotgun (WGS) entry which is preliminary data.</text>
</comment>
<proteinExistence type="predicted"/>
<dbReference type="AlphaFoldDB" id="A0A4R6KJ01"/>
<sequence>MGLGEYLAAGPELIERVESGDPPAGGVAVVRAAADSYRLGMTRPAPLHFVRNLYPLYLPPDDASLLDRFEQSLKWACTPRLRGTPADSPKPTAPA</sequence>
<gene>
    <name evidence="1" type="ORF">EV643_1034</name>
</gene>
<keyword evidence="2" id="KW-1185">Reference proteome</keyword>
<dbReference type="Proteomes" id="UP000295388">
    <property type="component" value="Unassembled WGS sequence"/>
</dbReference>
<protein>
    <submittedName>
        <fullName evidence="1">Uncharacterized protein</fullName>
    </submittedName>
</protein>
<name>A0A4R6KJ01_9ACTN</name>
<evidence type="ECO:0000313" key="2">
    <source>
        <dbReference type="Proteomes" id="UP000295388"/>
    </source>
</evidence>
<dbReference type="EMBL" id="SNWQ01000003">
    <property type="protein sequence ID" value="TDO51267.1"/>
    <property type="molecule type" value="Genomic_DNA"/>
</dbReference>
<reference evidence="1 2" key="1">
    <citation type="submission" date="2019-03" db="EMBL/GenBank/DDBJ databases">
        <title>Genomic Encyclopedia of Type Strains, Phase III (KMG-III): the genomes of soil and plant-associated and newly described type strains.</title>
        <authorList>
            <person name="Whitman W."/>
        </authorList>
    </citation>
    <scope>NUCLEOTIDE SEQUENCE [LARGE SCALE GENOMIC DNA]</scope>
    <source>
        <strain evidence="1 2">VKM Ac-2527</strain>
    </source>
</reference>
<accession>A0A4R6KJ01</accession>
<evidence type="ECO:0000313" key="1">
    <source>
        <dbReference type="EMBL" id="TDO51267.1"/>
    </source>
</evidence>